<evidence type="ECO:0000256" key="1">
    <source>
        <dbReference type="ARBA" id="ARBA00022857"/>
    </source>
</evidence>
<dbReference type="Proteomes" id="UP000287224">
    <property type="component" value="Unassembled WGS sequence"/>
</dbReference>
<evidence type="ECO:0000256" key="2">
    <source>
        <dbReference type="ARBA" id="ARBA00023002"/>
    </source>
</evidence>
<keyword evidence="1" id="KW-0521">NADP</keyword>
<dbReference type="OrthoDB" id="9792162at2"/>
<dbReference type="PANTHER" id="PTHR48106">
    <property type="entry name" value="QUINONE OXIDOREDUCTASE PIG3-RELATED"/>
    <property type="match status" value="1"/>
</dbReference>
<dbReference type="Gene3D" id="3.40.50.720">
    <property type="entry name" value="NAD(P)-binding Rossmann-like Domain"/>
    <property type="match status" value="1"/>
</dbReference>
<dbReference type="SMART" id="SM00829">
    <property type="entry name" value="PKS_ER"/>
    <property type="match status" value="1"/>
</dbReference>
<dbReference type="AlphaFoldDB" id="A0A401ZSV6"/>
<reference evidence="5" key="1">
    <citation type="submission" date="2018-12" db="EMBL/GenBank/DDBJ databases">
        <title>Tengunoibacter tsumagoiensis gen. nov., sp. nov., Dictyobacter kobayashii sp. nov., D. alpinus sp. nov., and D. joshuensis sp. nov. and description of Dictyobacteraceae fam. nov. within the order Ktedonobacterales isolated from Tengu-no-mugimeshi.</title>
        <authorList>
            <person name="Wang C.M."/>
            <person name="Zheng Y."/>
            <person name="Sakai Y."/>
            <person name="Toyoda A."/>
            <person name="Minakuchi Y."/>
            <person name="Abe K."/>
            <person name="Yokota A."/>
            <person name="Yabe S."/>
        </authorList>
    </citation>
    <scope>NUCLEOTIDE SEQUENCE [LARGE SCALE GENOMIC DNA]</scope>
    <source>
        <strain evidence="5">S-27</strain>
    </source>
</reference>
<dbReference type="SUPFAM" id="SSF50129">
    <property type="entry name" value="GroES-like"/>
    <property type="match status" value="1"/>
</dbReference>
<evidence type="ECO:0000259" key="3">
    <source>
        <dbReference type="SMART" id="SM00829"/>
    </source>
</evidence>
<gene>
    <name evidence="4" type="ORF">KDAU_73270</name>
</gene>
<dbReference type="InterPro" id="IPR036291">
    <property type="entry name" value="NAD(P)-bd_dom_sf"/>
</dbReference>
<dbReference type="InterPro" id="IPR013149">
    <property type="entry name" value="ADH-like_C"/>
</dbReference>
<organism evidence="4 5">
    <name type="scientific">Dictyobacter aurantiacus</name>
    <dbReference type="NCBI Taxonomy" id="1936993"/>
    <lineage>
        <taxon>Bacteria</taxon>
        <taxon>Bacillati</taxon>
        <taxon>Chloroflexota</taxon>
        <taxon>Ktedonobacteria</taxon>
        <taxon>Ktedonobacterales</taxon>
        <taxon>Dictyobacteraceae</taxon>
        <taxon>Dictyobacter</taxon>
    </lineage>
</organism>
<dbReference type="SUPFAM" id="SSF51735">
    <property type="entry name" value="NAD(P)-binding Rossmann-fold domains"/>
    <property type="match status" value="1"/>
</dbReference>
<sequence length="307" mass="32000">MLAFVNTPGNETPLELREVAEPQPTDQEALVEVKAFSVNRGELALLAARPEGWRPGQDIAGIVVKRAADGSGPEVGTRVLGLAEQGGWAQHVALPTARLAVLPEQVSFTQAAALPMAGHTALRILRLGGALLGKRVLITGAAGGVGRFAVQLAALSGADVTGVVGHAERAEGLRELGASAVITQIDQAQGLFDVILESVGGTSLAAALQRIAPHGTLVVFGNSSGEDTPFSLFKLFGHEGARLQTFFSYDPGVTSTLSADLTTLVTLVAAGKLTVPLGRETIWNDLAPALTELRDRRIQGKAVFLVR</sequence>
<keyword evidence="2" id="KW-0560">Oxidoreductase</keyword>
<dbReference type="GO" id="GO:0016651">
    <property type="term" value="F:oxidoreductase activity, acting on NAD(P)H"/>
    <property type="evidence" value="ECO:0007669"/>
    <property type="project" value="TreeGrafter"/>
</dbReference>
<dbReference type="InterPro" id="IPR011032">
    <property type="entry name" value="GroES-like_sf"/>
</dbReference>
<keyword evidence="5" id="KW-1185">Reference proteome</keyword>
<protein>
    <submittedName>
        <fullName evidence="4">Oxidoreductase</fullName>
    </submittedName>
</protein>
<dbReference type="EMBL" id="BIFQ01000002">
    <property type="protein sequence ID" value="GCE09998.1"/>
    <property type="molecule type" value="Genomic_DNA"/>
</dbReference>
<dbReference type="Pfam" id="PF00107">
    <property type="entry name" value="ADH_zinc_N"/>
    <property type="match status" value="1"/>
</dbReference>
<name>A0A401ZSV6_9CHLR</name>
<dbReference type="Pfam" id="PF08240">
    <property type="entry name" value="ADH_N"/>
    <property type="match status" value="1"/>
</dbReference>
<comment type="caution">
    <text evidence="4">The sequence shown here is derived from an EMBL/GenBank/DDBJ whole genome shotgun (WGS) entry which is preliminary data.</text>
</comment>
<dbReference type="CDD" id="cd08270">
    <property type="entry name" value="MDR4"/>
    <property type="match status" value="1"/>
</dbReference>
<feature type="domain" description="Enoyl reductase (ER)" evidence="3">
    <location>
        <begin position="9"/>
        <end position="304"/>
    </location>
</feature>
<accession>A0A401ZSV6</accession>
<dbReference type="InterPro" id="IPR013154">
    <property type="entry name" value="ADH-like_N"/>
</dbReference>
<evidence type="ECO:0000313" key="4">
    <source>
        <dbReference type="EMBL" id="GCE09998.1"/>
    </source>
</evidence>
<proteinExistence type="predicted"/>
<evidence type="ECO:0000313" key="5">
    <source>
        <dbReference type="Proteomes" id="UP000287224"/>
    </source>
</evidence>
<dbReference type="Gene3D" id="3.90.180.10">
    <property type="entry name" value="Medium-chain alcohol dehydrogenases, catalytic domain"/>
    <property type="match status" value="1"/>
</dbReference>
<dbReference type="GO" id="GO:0070402">
    <property type="term" value="F:NADPH binding"/>
    <property type="evidence" value="ECO:0007669"/>
    <property type="project" value="TreeGrafter"/>
</dbReference>
<dbReference type="RefSeq" id="WP_126602934.1">
    <property type="nucleotide sequence ID" value="NZ_BIFQ01000002.1"/>
</dbReference>
<dbReference type="InterPro" id="IPR020843">
    <property type="entry name" value="ER"/>
</dbReference>
<dbReference type="PANTHER" id="PTHR48106:SF18">
    <property type="entry name" value="QUINONE OXIDOREDUCTASE PIG3"/>
    <property type="match status" value="1"/>
</dbReference>